<dbReference type="PANTHER" id="PTHR11476">
    <property type="entry name" value="HISTIDYL-TRNA SYNTHETASE"/>
    <property type="match status" value="1"/>
</dbReference>
<gene>
    <name evidence="5" type="ORF">PINE0816_LOCUS9366</name>
    <name evidence="6" type="ORF">PINE0816_LOCUS9367</name>
</gene>
<evidence type="ECO:0000256" key="1">
    <source>
        <dbReference type="ARBA" id="ARBA00022741"/>
    </source>
</evidence>
<dbReference type="GO" id="GO:0005829">
    <property type="term" value="C:cytosol"/>
    <property type="evidence" value="ECO:0007669"/>
    <property type="project" value="TreeGrafter"/>
</dbReference>
<dbReference type="GO" id="GO:0004821">
    <property type="term" value="F:histidine-tRNA ligase activity"/>
    <property type="evidence" value="ECO:0007669"/>
    <property type="project" value="TreeGrafter"/>
</dbReference>
<proteinExistence type="predicted"/>
<dbReference type="GO" id="GO:0032543">
    <property type="term" value="P:mitochondrial translation"/>
    <property type="evidence" value="ECO:0007669"/>
    <property type="project" value="TreeGrafter"/>
</dbReference>
<dbReference type="InterPro" id="IPR004154">
    <property type="entry name" value="Anticodon-bd"/>
</dbReference>
<dbReference type="EMBL" id="HBEL01019911">
    <property type="protein sequence ID" value="CAD8413237.1"/>
    <property type="molecule type" value="Transcribed_RNA"/>
</dbReference>
<dbReference type="GO" id="GO:0005524">
    <property type="term" value="F:ATP binding"/>
    <property type="evidence" value="ECO:0007669"/>
    <property type="project" value="UniProtKB-KW"/>
</dbReference>
<dbReference type="GO" id="GO:0005739">
    <property type="term" value="C:mitochondrion"/>
    <property type="evidence" value="ECO:0007669"/>
    <property type="project" value="TreeGrafter"/>
</dbReference>
<evidence type="ECO:0000313" key="6">
    <source>
        <dbReference type="EMBL" id="CAD8413237.1"/>
    </source>
</evidence>
<keyword evidence="2" id="KW-0067">ATP-binding</keyword>
<keyword evidence="3" id="KW-0648">Protein biosynthesis</keyword>
<evidence type="ECO:0000256" key="3">
    <source>
        <dbReference type="ARBA" id="ARBA00022917"/>
    </source>
</evidence>
<dbReference type="Pfam" id="PF03129">
    <property type="entry name" value="HGTP_anticodon"/>
    <property type="match status" value="1"/>
</dbReference>
<protein>
    <recommendedName>
        <fullName evidence="4">Anticodon-binding domain-containing protein</fullName>
    </recommendedName>
</protein>
<dbReference type="GO" id="GO:0003723">
    <property type="term" value="F:RNA binding"/>
    <property type="evidence" value="ECO:0007669"/>
    <property type="project" value="TreeGrafter"/>
</dbReference>
<feature type="domain" description="Anticodon-binding" evidence="4">
    <location>
        <begin position="44"/>
        <end position="132"/>
    </location>
</feature>
<name>A0A6T8J238_9STRA</name>
<dbReference type="FunFam" id="3.40.50.800:FF:000012">
    <property type="entry name" value="Histidine--tRNA ligase, cytoplasmic"/>
    <property type="match status" value="1"/>
</dbReference>
<dbReference type="AlphaFoldDB" id="A0A6T8J238"/>
<accession>A0A6T8J238</accession>
<dbReference type="Gene3D" id="3.40.50.800">
    <property type="entry name" value="Anticodon-binding domain"/>
    <property type="match status" value="1"/>
</dbReference>
<evidence type="ECO:0000259" key="4">
    <source>
        <dbReference type="Pfam" id="PF03129"/>
    </source>
</evidence>
<dbReference type="InterPro" id="IPR036621">
    <property type="entry name" value="Anticodon-bd_dom_sf"/>
</dbReference>
<dbReference type="SUPFAM" id="SSF52954">
    <property type="entry name" value="Class II aaRS ABD-related"/>
    <property type="match status" value="1"/>
</dbReference>
<evidence type="ECO:0000256" key="2">
    <source>
        <dbReference type="ARBA" id="ARBA00022840"/>
    </source>
</evidence>
<sequence length="153" mass="17161">MFQEAGKQTPCVGVSVGIERVFTLMEARIREEQGGSIKRPNVNVLVASVGQNMMEHTMAVTKRLWDANVSAEFSPLENRKLKFELANALEREIPFMVICGEDEWKEGMCKVKDLKNKTEETVKVEDVAKVLRGKGVVPVGCEFAAELMKEEDK</sequence>
<reference evidence="6" key="1">
    <citation type="submission" date="2021-01" db="EMBL/GenBank/DDBJ databases">
        <authorList>
            <person name="Corre E."/>
            <person name="Pelletier E."/>
            <person name="Niang G."/>
            <person name="Scheremetjew M."/>
            <person name="Finn R."/>
            <person name="Kale V."/>
            <person name="Holt S."/>
            <person name="Cochrane G."/>
            <person name="Meng A."/>
            <person name="Brown T."/>
            <person name="Cohen L."/>
        </authorList>
    </citation>
    <scope>NUCLEOTIDE SEQUENCE</scope>
    <source>
        <strain evidence="6">CCAP1064/1</strain>
    </source>
</reference>
<dbReference type="PANTHER" id="PTHR11476:SF7">
    <property type="entry name" value="HISTIDINE--TRNA LIGASE"/>
    <property type="match status" value="1"/>
</dbReference>
<keyword evidence="1" id="KW-0547">Nucleotide-binding</keyword>
<dbReference type="GO" id="GO:0006427">
    <property type="term" value="P:histidyl-tRNA aminoacylation"/>
    <property type="evidence" value="ECO:0007669"/>
    <property type="project" value="TreeGrafter"/>
</dbReference>
<evidence type="ECO:0000313" key="5">
    <source>
        <dbReference type="EMBL" id="CAD8413236.1"/>
    </source>
</evidence>
<organism evidence="6">
    <name type="scientific">Proboscia inermis</name>
    <dbReference type="NCBI Taxonomy" id="420281"/>
    <lineage>
        <taxon>Eukaryota</taxon>
        <taxon>Sar</taxon>
        <taxon>Stramenopiles</taxon>
        <taxon>Ochrophyta</taxon>
        <taxon>Bacillariophyta</taxon>
        <taxon>Coscinodiscophyceae</taxon>
        <taxon>Rhizosoleniophycidae</taxon>
        <taxon>Rhizosoleniales</taxon>
        <taxon>Rhizosoleniaceae</taxon>
        <taxon>Proboscia</taxon>
    </lineage>
</organism>
<dbReference type="EMBL" id="HBEL01019910">
    <property type="protein sequence ID" value="CAD8413236.1"/>
    <property type="molecule type" value="Transcribed_RNA"/>
</dbReference>